<keyword evidence="3" id="KW-1185">Reference proteome</keyword>
<accession>A0ABD1F7Y8</accession>
<evidence type="ECO:0000313" key="3">
    <source>
        <dbReference type="Proteomes" id="UP001566132"/>
    </source>
</evidence>
<feature type="region of interest" description="Disordered" evidence="1">
    <location>
        <begin position="157"/>
        <end position="177"/>
    </location>
</feature>
<sequence length="272" mass="30829">MAATDTTINDALRQIIDPATPKFVQPPIFRPASDSPSSFLLGYERAAIDIIPRTISRGSGTQVVSKIPKQREVTSGPFYRRKQGHTEEVKHYYYELLALADEVDVNMPFVDFLAQFEKGLHSKFRQLYYILREDDMGRGTLRNIVQKLHRSQESLAENDGPLTSVNNHHPRFNNRNNWNNRYQGSFRDDNPSYNYTSNGSTVPEIRGKEIPIPGPVPSKPHGRDPLIIKDDQIITLCNKKKIFTGITVCSDDTSLFTQLILICKIVPSPKVS</sequence>
<dbReference type="EMBL" id="JBDJPC010000003">
    <property type="protein sequence ID" value="KAL1510095.1"/>
    <property type="molecule type" value="Genomic_DNA"/>
</dbReference>
<reference evidence="2 3" key="1">
    <citation type="submission" date="2024-05" db="EMBL/GenBank/DDBJ databases">
        <title>Genetic variation in Jamaican populations of the coffee berry borer (Hypothenemus hampei).</title>
        <authorList>
            <person name="Errbii M."/>
            <person name="Myrie A."/>
        </authorList>
    </citation>
    <scope>NUCLEOTIDE SEQUENCE [LARGE SCALE GENOMIC DNA]</scope>
    <source>
        <strain evidence="2">JA-Hopewell-2020-01-JO</strain>
        <tissue evidence="2">Whole body</tissue>
    </source>
</reference>
<comment type="caution">
    <text evidence="2">The sequence shown here is derived from an EMBL/GenBank/DDBJ whole genome shotgun (WGS) entry which is preliminary data.</text>
</comment>
<dbReference type="AlphaFoldDB" id="A0ABD1F7Y8"/>
<organism evidence="2 3">
    <name type="scientific">Hypothenemus hampei</name>
    <name type="common">Coffee berry borer</name>
    <dbReference type="NCBI Taxonomy" id="57062"/>
    <lineage>
        <taxon>Eukaryota</taxon>
        <taxon>Metazoa</taxon>
        <taxon>Ecdysozoa</taxon>
        <taxon>Arthropoda</taxon>
        <taxon>Hexapoda</taxon>
        <taxon>Insecta</taxon>
        <taxon>Pterygota</taxon>
        <taxon>Neoptera</taxon>
        <taxon>Endopterygota</taxon>
        <taxon>Coleoptera</taxon>
        <taxon>Polyphaga</taxon>
        <taxon>Cucujiformia</taxon>
        <taxon>Curculionidae</taxon>
        <taxon>Scolytinae</taxon>
        <taxon>Hypothenemus</taxon>
    </lineage>
</organism>
<proteinExistence type="predicted"/>
<evidence type="ECO:0000313" key="2">
    <source>
        <dbReference type="EMBL" id="KAL1510095.1"/>
    </source>
</evidence>
<evidence type="ECO:0000256" key="1">
    <source>
        <dbReference type="SAM" id="MobiDB-lite"/>
    </source>
</evidence>
<name>A0ABD1F7Y8_HYPHA</name>
<protein>
    <submittedName>
        <fullName evidence="2">Uncharacterized protein</fullName>
    </submittedName>
</protein>
<gene>
    <name evidence="2" type="ORF">ABEB36_004750</name>
</gene>
<feature type="region of interest" description="Disordered" evidence="1">
    <location>
        <begin position="204"/>
        <end position="224"/>
    </location>
</feature>
<dbReference type="Proteomes" id="UP001566132">
    <property type="component" value="Unassembled WGS sequence"/>
</dbReference>